<organism evidence="7 8">
    <name type="scientific">Streptomyces capoamus</name>
    <dbReference type="NCBI Taxonomy" id="68183"/>
    <lineage>
        <taxon>Bacteria</taxon>
        <taxon>Bacillati</taxon>
        <taxon>Actinomycetota</taxon>
        <taxon>Actinomycetes</taxon>
        <taxon>Kitasatosporales</taxon>
        <taxon>Streptomycetaceae</taxon>
        <taxon>Streptomyces</taxon>
    </lineage>
</organism>
<dbReference type="InterPro" id="IPR036259">
    <property type="entry name" value="MFS_trans_sf"/>
</dbReference>
<protein>
    <recommendedName>
        <fullName evidence="9">Major facilitator superfamily (MFS) profile domain-containing protein</fullName>
    </recommendedName>
</protein>
<evidence type="ECO:0000313" key="8">
    <source>
        <dbReference type="Proteomes" id="UP000619355"/>
    </source>
</evidence>
<dbReference type="PANTHER" id="PTHR42718">
    <property type="entry name" value="MAJOR FACILITATOR SUPERFAMILY MULTIDRUG TRANSPORTER MFSC"/>
    <property type="match status" value="1"/>
</dbReference>
<reference evidence="8" key="1">
    <citation type="journal article" date="2019" name="Int. J. Syst. Evol. Microbiol.">
        <title>The Global Catalogue of Microorganisms (GCM) 10K type strain sequencing project: providing services to taxonomists for standard genome sequencing and annotation.</title>
        <authorList>
            <consortium name="The Broad Institute Genomics Platform"/>
            <consortium name="The Broad Institute Genome Sequencing Center for Infectious Disease"/>
            <person name="Wu L."/>
            <person name="Ma J."/>
        </authorList>
    </citation>
    <scope>NUCLEOTIDE SEQUENCE [LARGE SCALE GENOMIC DNA]</scope>
    <source>
        <strain evidence="8">JCM 4253</strain>
    </source>
</reference>
<comment type="subcellular location">
    <subcellularLocation>
        <location evidence="1">Membrane</location>
        <topology evidence="1">Multi-pass membrane protein</topology>
    </subcellularLocation>
</comment>
<evidence type="ECO:0000256" key="1">
    <source>
        <dbReference type="ARBA" id="ARBA00004141"/>
    </source>
</evidence>
<dbReference type="GO" id="GO:0016020">
    <property type="term" value="C:membrane"/>
    <property type="evidence" value="ECO:0007669"/>
    <property type="project" value="UniProtKB-SubCell"/>
</dbReference>
<evidence type="ECO:0000256" key="6">
    <source>
        <dbReference type="SAM" id="Phobius"/>
    </source>
</evidence>
<keyword evidence="4 6" id="KW-0472">Membrane</keyword>
<feature type="transmembrane region" description="Helical" evidence="6">
    <location>
        <begin position="82"/>
        <end position="104"/>
    </location>
</feature>
<dbReference type="GO" id="GO:0046677">
    <property type="term" value="P:response to antibiotic"/>
    <property type="evidence" value="ECO:0007669"/>
    <property type="project" value="UniProtKB-KW"/>
</dbReference>
<evidence type="ECO:0000256" key="4">
    <source>
        <dbReference type="ARBA" id="ARBA00023136"/>
    </source>
</evidence>
<evidence type="ECO:0000256" key="2">
    <source>
        <dbReference type="ARBA" id="ARBA00022692"/>
    </source>
</evidence>
<dbReference type="SUPFAM" id="SSF103473">
    <property type="entry name" value="MFS general substrate transporter"/>
    <property type="match status" value="1"/>
</dbReference>
<gene>
    <name evidence="7" type="ORF">GCM10018980_37140</name>
</gene>
<accession>A0A919C5T6</accession>
<dbReference type="PANTHER" id="PTHR42718:SF49">
    <property type="entry name" value="EXPORT PROTEIN"/>
    <property type="match status" value="1"/>
</dbReference>
<dbReference type="Proteomes" id="UP000619355">
    <property type="component" value="Unassembled WGS sequence"/>
</dbReference>
<keyword evidence="2 6" id="KW-0812">Transmembrane</keyword>
<evidence type="ECO:0000256" key="3">
    <source>
        <dbReference type="ARBA" id="ARBA00022989"/>
    </source>
</evidence>
<dbReference type="Gene3D" id="1.20.1250.20">
    <property type="entry name" value="MFS general substrate transporter like domains"/>
    <property type="match status" value="1"/>
</dbReference>
<proteinExistence type="predicted"/>
<name>A0A919C5T6_9ACTN</name>
<dbReference type="AlphaFoldDB" id="A0A919C5T6"/>
<keyword evidence="3 6" id="KW-1133">Transmembrane helix</keyword>
<feature type="transmembrane region" description="Helical" evidence="6">
    <location>
        <begin position="59"/>
        <end position="76"/>
    </location>
</feature>
<dbReference type="EMBL" id="BNBF01000010">
    <property type="protein sequence ID" value="GHG53272.1"/>
    <property type="molecule type" value="Genomic_DNA"/>
</dbReference>
<keyword evidence="5" id="KW-0046">Antibiotic resistance</keyword>
<evidence type="ECO:0000313" key="7">
    <source>
        <dbReference type="EMBL" id="GHG53272.1"/>
    </source>
</evidence>
<evidence type="ECO:0000256" key="5">
    <source>
        <dbReference type="ARBA" id="ARBA00023251"/>
    </source>
</evidence>
<keyword evidence="8" id="KW-1185">Reference proteome</keyword>
<sequence>MVTMLGAVGSGSWLRLLPGLVVGGIGSGLLNGALPLLAVESVPPQRAAMGSGAQQTFRYIGSCAGVALTIAVATSADTPARGANLALLVSAGLALAGAVSVLALRERAQGLL</sequence>
<evidence type="ECO:0008006" key="9">
    <source>
        <dbReference type="Google" id="ProtNLM"/>
    </source>
</evidence>
<feature type="transmembrane region" description="Helical" evidence="6">
    <location>
        <begin position="20"/>
        <end position="39"/>
    </location>
</feature>
<comment type="caution">
    <text evidence="7">The sequence shown here is derived from an EMBL/GenBank/DDBJ whole genome shotgun (WGS) entry which is preliminary data.</text>
</comment>